<reference evidence="4 5" key="1">
    <citation type="journal article" date="2021" name="Nat. Commun.">
        <title>Genetic determinants of endophytism in the Arabidopsis root mycobiome.</title>
        <authorList>
            <person name="Mesny F."/>
            <person name="Miyauchi S."/>
            <person name="Thiergart T."/>
            <person name="Pickel B."/>
            <person name="Atanasova L."/>
            <person name="Karlsson M."/>
            <person name="Huettel B."/>
            <person name="Barry K.W."/>
            <person name="Haridas S."/>
            <person name="Chen C."/>
            <person name="Bauer D."/>
            <person name="Andreopoulos W."/>
            <person name="Pangilinan J."/>
            <person name="LaButti K."/>
            <person name="Riley R."/>
            <person name="Lipzen A."/>
            <person name="Clum A."/>
            <person name="Drula E."/>
            <person name="Henrissat B."/>
            <person name="Kohler A."/>
            <person name="Grigoriev I.V."/>
            <person name="Martin F.M."/>
            <person name="Hacquard S."/>
        </authorList>
    </citation>
    <scope>NUCLEOTIDE SEQUENCE [LARGE SCALE GENOMIC DNA]</scope>
    <source>
        <strain evidence="4 5">MPI-CAGE-CH-0241</strain>
    </source>
</reference>
<dbReference type="Pfam" id="PF00172">
    <property type="entry name" value="Zn_clus"/>
    <property type="match status" value="1"/>
</dbReference>
<name>A0A9P8VZD5_9HYPO</name>
<dbReference type="OrthoDB" id="3477330at2759"/>
<organism evidence="4 5">
    <name type="scientific">Thelonectria olida</name>
    <dbReference type="NCBI Taxonomy" id="1576542"/>
    <lineage>
        <taxon>Eukaryota</taxon>
        <taxon>Fungi</taxon>
        <taxon>Dikarya</taxon>
        <taxon>Ascomycota</taxon>
        <taxon>Pezizomycotina</taxon>
        <taxon>Sordariomycetes</taxon>
        <taxon>Hypocreomycetidae</taxon>
        <taxon>Hypocreales</taxon>
        <taxon>Nectriaceae</taxon>
        <taxon>Thelonectria</taxon>
    </lineage>
</organism>
<dbReference type="InterPro" id="IPR001138">
    <property type="entry name" value="Zn2Cys6_DnaBD"/>
</dbReference>
<dbReference type="Pfam" id="PF11951">
    <property type="entry name" value="Fungal_trans_2"/>
    <property type="match status" value="1"/>
</dbReference>
<keyword evidence="5" id="KW-1185">Reference proteome</keyword>
<dbReference type="PROSITE" id="PS00463">
    <property type="entry name" value="ZN2_CY6_FUNGAL_1"/>
    <property type="match status" value="1"/>
</dbReference>
<dbReference type="PROSITE" id="PS50048">
    <property type="entry name" value="ZN2_CY6_FUNGAL_2"/>
    <property type="match status" value="1"/>
</dbReference>
<dbReference type="GO" id="GO:0005634">
    <property type="term" value="C:nucleus"/>
    <property type="evidence" value="ECO:0007669"/>
    <property type="project" value="UniProtKB-SubCell"/>
</dbReference>
<comment type="subcellular location">
    <subcellularLocation>
        <location evidence="1">Nucleus</location>
    </subcellularLocation>
</comment>
<evidence type="ECO:0000256" key="1">
    <source>
        <dbReference type="ARBA" id="ARBA00004123"/>
    </source>
</evidence>
<comment type="caution">
    <text evidence="4">The sequence shown here is derived from an EMBL/GenBank/DDBJ whole genome shotgun (WGS) entry which is preliminary data.</text>
</comment>
<dbReference type="PANTHER" id="PTHR37534">
    <property type="entry name" value="TRANSCRIPTIONAL ACTIVATOR PROTEIN UGA3"/>
    <property type="match status" value="1"/>
</dbReference>
<evidence type="ECO:0000256" key="2">
    <source>
        <dbReference type="ARBA" id="ARBA00023242"/>
    </source>
</evidence>
<dbReference type="EMBL" id="JAGPYM010000025">
    <property type="protein sequence ID" value="KAH6880716.1"/>
    <property type="molecule type" value="Genomic_DNA"/>
</dbReference>
<dbReference type="GO" id="GO:0000981">
    <property type="term" value="F:DNA-binding transcription factor activity, RNA polymerase II-specific"/>
    <property type="evidence" value="ECO:0007669"/>
    <property type="project" value="InterPro"/>
</dbReference>
<sequence length="697" mass="78402">MSLHSRPGYKPRKHSKTFTGCWTCRSRKVKCDEERPGCRQCRIKNLECQGYFIRLHWTQPQTGPVGSIIDPLPSVPRAKSQRSQISIEPIKSVLQCNEIDQILTSIDALDTRKGGPDALYVDGFGVFGSAHPPTIATSVSTSPPIIDDQSMSFSSPDSDQLIDQLEHSDPLDISDILPVAVFLDSISPSELLGSDSLNTFDFSTPAITTGDFTNSLSAPIELVDQQHKDTTDLQVLSPSLRHDAWLTHPIPRAPPESPLTKQERFLMSHYVNRVVRLFCVIDNAKSPWKTIHLPRALQSVGELTITGSTSRIQGALRNALLSISAFYLSNDNKSMARKDDATKWANEATWFRCKAINLLKDAVENDFYTEPKPKYKEFLATMLSMISINVMSGDLDTCGLHLDGAWRLMSYARNWKTKYSTKARALHRIYFYLRTIYESTALGSRAEAARVENTPPEASSAPLISTRVTVPADEECPTATSLLPDSVARMVTYECIYGVPQKLLVLLAKSVHLIGQITESRQKDGSVLVPDHLAAECDELETCIMDRQFEDELERWLPDRNSTNSAIIRHQTQAFHNAVIIYFAQHVRLLGHRYLQPYIRAVLEHVEAIERIKTETYTLAAPLYWPAFIAASEAFDPELQEGFKRWYEQVEVYGIEGVRTGFKVLLDVWKEGPPPANRKTSLWRMITSRTGQSLMLT</sequence>
<proteinExistence type="predicted"/>
<gene>
    <name evidence="4" type="ORF">B0T10DRAFT_495148</name>
</gene>
<dbReference type="SUPFAM" id="SSF57701">
    <property type="entry name" value="Zn2/Cys6 DNA-binding domain"/>
    <property type="match status" value="1"/>
</dbReference>
<dbReference type="GO" id="GO:0008270">
    <property type="term" value="F:zinc ion binding"/>
    <property type="evidence" value="ECO:0007669"/>
    <property type="project" value="InterPro"/>
</dbReference>
<evidence type="ECO:0000259" key="3">
    <source>
        <dbReference type="PROSITE" id="PS50048"/>
    </source>
</evidence>
<dbReference type="SMART" id="SM00066">
    <property type="entry name" value="GAL4"/>
    <property type="match status" value="1"/>
</dbReference>
<dbReference type="PANTHER" id="PTHR37534:SF46">
    <property type="entry name" value="ZN(II)2CYS6 TRANSCRIPTION FACTOR (EUROFUNG)"/>
    <property type="match status" value="1"/>
</dbReference>
<dbReference type="CDD" id="cd00067">
    <property type="entry name" value="GAL4"/>
    <property type="match status" value="1"/>
</dbReference>
<dbReference type="InterPro" id="IPR021858">
    <property type="entry name" value="Fun_TF"/>
</dbReference>
<evidence type="ECO:0000313" key="5">
    <source>
        <dbReference type="Proteomes" id="UP000777438"/>
    </source>
</evidence>
<keyword evidence="2" id="KW-0539">Nucleus</keyword>
<accession>A0A9P8VZD5</accession>
<dbReference type="InterPro" id="IPR036864">
    <property type="entry name" value="Zn2-C6_fun-type_DNA-bd_sf"/>
</dbReference>
<evidence type="ECO:0000313" key="4">
    <source>
        <dbReference type="EMBL" id="KAH6880716.1"/>
    </source>
</evidence>
<feature type="domain" description="Zn(2)-C6 fungal-type" evidence="3">
    <location>
        <begin position="20"/>
        <end position="48"/>
    </location>
</feature>
<dbReference type="AlphaFoldDB" id="A0A9P8VZD5"/>
<protein>
    <submittedName>
        <fullName evidence="4">Fungal-specific transcription factor domain-containing protein</fullName>
    </submittedName>
</protein>
<dbReference type="Gene3D" id="4.10.240.10">
    <property type="entry name" value="Zn(2)-C6 fungal-type DNA-binding domain"/>
    <property type="match status" value="1"/>
</dbReference>
<dbReference type="Proteomes" id="UP000777438">
    <property type="component" value="Unassembled WGS sequence"/>
</dbReference>